<dbReference type="InterPro" id="IPR023780">
    <property type="entry name" value="Chromo_domain"/>
</dbReference>
<feature type="region of interest" description="Disordered" evidence="2">
    <location>
        <begin position="1"/>
        <end position="32"/>
    </location>
</feature>
<feature type="domain" description="Chromo" evidence="3">
    <location>
        <begin position="39"/>
        <end position="116"/>
    </location>
</feature>
<dbReference type="EMBL" id="JAHCVI010000005">
    <property type="protein sequence ID" value="KAG7285307.1"/>
    <property type="molecule type" value="Genomic_DNA"/>
</dbReference>
<feature type="region of interest" description="Disordered" evidence="2">
    <location>
        <begin position="1266"/>
        <end position="1314"/>
    </location>
</feature>
<reference evidence="4" key="1">
    <citation type="submission" date="2023-02" db="EMBL/GenBank/DDBJ databases">
        <authorList>
            <person name="Palmer J.M."/>
        </authorList>
    </citation>
    <scope>NUCLEOTIDE SEQUENCE</scope>
    <source>
        <strain evidence="4">FW57</strain>
    </source>
</reference>
<feature type="compositionally biased region" description="Low complexity" evidence="2">
    <location>
        <begin position="1234"/>
        <end position="1249"/>
    </location>
</feature>
<gene>
    <name evidence="4" type="ORF">NEMBOFW57_009929</name>
</gene>
<feature type="region of interest" description="Disordered" evidence="2">
    <location>
        <begin position="344"/>
        <end position="410"/>
    </location>
</feature>
<feature type="compositionally biased region" description="Polar residues" evidence="2">
    <location>
        <begin position="208"/>
        <end position="227"/>
    </location>
</feature>
<keyword evidence="5" id="KW-1185">Reference proteome</keyword>
<dbReference type="Pfam" id="PF00385">
    <property type="entry name" value="Chromo"/>
    <property type="match status" value="1"/>
</dbReference>
<feature type="compositionally biased region" description="Polar residues" evidence="2">
    <location>
        <begin position="374"/>
        <end position="389"/>
    </location>
</feature>
<protein>
    <recommendedName>
        <fullName evidence="3">Chromo domain-containing protein</fullName>
    </recommendedName>
</protein>
<feature type="region of interest" description="Disordered" evidence="2">
    <location>
        <begin position="597"/>
        <end position="622"/>
    </location>
</feature>
<feature type="compositionally biased region" description="Polar residues" evidence="2">
    <location>
        <begin position="154"/>
        <end position="182"/>
    </location>
</feature>
<feature type="region of interest" description="Disordered" evidence="2">
    <location>
        <begin position="317"/>
        <end position="336"/>
    </location>
</feature>
<sequence length="1419" mass="159188">MFKNVPPASFGVASPDQDESDDNISLTSTVSGHDPDQDFLVENILAEEQFKGKMYYLVEWTGFPLHDSTWEAESNLGSELKAMWEEDKAKHATGELEPFDVQKYYDAREQKEKGRKRRHRQRNLKRKRLGLPLTEPLLDEDSSDEEAAEEQPQIEGSVSEPASASRSQNQQKRFEGSPTSGSVAAGSAGTQGEARWPSIGRHEPQTEAPLSTNSRKQTAPPQTTGYQGTARKSRKASTNTVLQPKPRPRISIPTTGAPASKPPRKTLTAKKSTIQPTGNIFTSGRMRKPRPALKDAMADATKEPKLFDRHRYRRLAQLRSRDKEDMAPDPSTMQLFDLRSGQAISRRGSSGSILSPTQVSPQLERPDASPFGPPQTSALMSPTSTTTGSEAAPPRRKRKSVRFLEGDEEQPALVQEPELMDLDPPMLSPQQRPSMLPIHSTQNFDKKLVFGQSSVEATFIGAPSVSRSQHSWLADFLEAETLAFSHTCFAKTTGFKLGSLVAELLASGTITAQGDEPALERVAQHLTGGLIALYCGQAQYNVLVYPTKCEEWKEALQESLKGALPLDQEPASPSGATLGYIIFASWGDCKSVLPPLTPSRESTVDNKDSKPEARKEDSRSARETMMKRLFDFDFNKLLPTMSRPPAIPSFFLAIPNSRRDVELALFHWLRASNPKCHIFASHQPGGWDAFRSRVEYSPGVVIIHETLAWSLRRFPNLSKYLITRNDEYWCFSEPIHGLPLYPSISGPESLVPPGEMRLTRLFPYRTAIFLTPSFLVSEPTRSLEFFKWFSKYRARNFGFRLITAHNIHEFMAELADERYSARQELWKSSDDMLPEMKANLCGLSREDCDCRYAAAALAEDLHMARMLEAGPFAHDEDNSSLVYADESIDPNDEQSLVNWFGWWSTLRADQFRKFHVIGSSPTIKMHGCERGERRVRIPTYSEDTINDPDAYLEVVQERNDQVEASEREVNDADARGRALIHRSDGPGIEPGRWSFRSDIIQMENTDCFADYLDRLNNLDGFRTQWTLYKFPVSWLDMQMATHFGDFSVKFARIIDWFNFTFPFGPCYRKNGTGIGGPKFGYNTYLGFFYTIDKEWDPEDPPPAKPLERHPWIAAYRPVNPHKKPYSRCELVIWDLAARTRYPNGRAPAEQDLIYMQRQLIQFVRENGDAKNNGTWLDQVWFGGWDWPADCDSRYPLDVTLKYLRQILGNIRTFLPAPEQVMEAKGYRRVALGPSSASARSPATASSSNADSALFVDHHPVDTHMDMDVEMDTNTPDPEGPSKLDPSTRIIFHPPRGHTDNNNSGSGGGGGGRSRCINRLHEEARLTRTRNGAGATHMRYRFPPTMDWYKEQQAEGRGFGHVNVASWENVFNALRIGDGAAQGHGHGHGHGQGHGQRPRSGEGSSGKDRRESVGSGAGSV</sequence>
<comment type="subunit">
    <text evidence="1">Component of the NuA4 histone acetyltransferase complex.</text>
</comment>
<dbReference type="InterPro" id="IPR000953">
    <property type="entry name" value="Chromo/chromo_shadow_dom"/>
</dbReference>
<dbReference type="PROSITE" id="PS50013">
    <property type="entry name" value="CHROMO_2"/>
    <property type="match status" value="1"/>
</dbReference>
<evidence type="ECO:0000256" key="1">
    <source>
        <dbReference type="ARBA" id="ARBA00011353"/>
    </source>
</evidence>
<feature type="compositionally biased region" description="Basic residues" evidence="2">
    <location>
        <begin position="113"/>
        <end position="129"/>
    </location>
</feature>
<accession>A0AAD4ETN0</accession>
<evidence type="ECO:0000313" key="5">
    <source>
        <dbReference type="Proteomes" id="UP001197093"/>
    </source>
</evidence>
<dbReference type="Proteomes" id="UP001197093">
    <property type="component" value="Unassembled WGS sequence"/>
</dbReference>
<comment type="caution">
    <text evidence="4">The sequence shown here is derived from an EMBL/GenBank/DDBJ whole genome shotgun (WGS) entry which is preliminary data.</text>
</comment>
<feature type="region of interest" description="Disordered" evidence="2">
    <location>
        <begin position="1377"/>
        <end position="1419"/>
    </location>
</feature>
<feature type="compositionally biased region" description="Acidic residues" evidence="2">
    <location>
        <begin position="137"/>
        <end position="149"/>
    </location>
</feature>
<dbReference type="InterPro" id="IPR016197">
    <property type="entry name" value="Chromo-like_dom_sf"/>
</dbReference>
<organism evidence="4 5">
    <name type="scientific">Staphylotrichum longicolle</name>
    <dbReference type="NCBI Taxonomy" id="669026"/>
    <lineage>
        <taxon>Eukaryota</taxon>
        <taxon>Fungi</taxon>
        <taxon>Dikarya</taxon>
        <taxon>Ascomycota</taxon>
        <taxon>Pezizomycotina</taxon>
        <taxon>Sordariomycetes</taxon>
        <taxon>Sordariomycetidae</taxon>
        <taxon>Sordariales</taxon>
        <taxon>Chaetomiaceae</taxon>
        <taxon>Staphylotrichum</taxon>
    </lineage>
</organism>
<feature type="region of interest" description="Disordered" evidence="2">
    <location>
        <begin position="105"/>
        <end position="298"/>
    </location>
</feature>
<evidence type="ECO:0000313" key="4">
    <source>
        <dbReference type="EMBL" id="KAG7285307.1"/>
    </source>
</evidence>
<name>A0AAD4ETN0_9PEZI</name>
<dbReference type="Gene3D" id="2.40.50.40">
    <property type="match status" value="1"/>
</dbReference>
<feature type="compositionally biased region" description="Basic and acidic residues" evidence="2">
    <location>
        <begin position="602"/>
        <end position="622"/>
    </location>
</feature>
<dbReference type="CDD" id="cd18966">
    <property type="entry name" value="chromodomain"/>
    <property type="match status" value="1"/>
</dbReference>
<feature type="compositionally biased region" description="Low complexity" evidence="2">
    <location>
        <begin position="344"/>
        <end position="355"/>
    </location>
</feature>
<proteinExistence type="predicted"/>
<dbReference type="SMART" id="SM00298">
    <property type="entry name" value="CHROMO"/>
    <property type="match status" value="1"/>
</dbReference>
<evidence type="ECO:0000256" key="2">
    <source>
        <dbReference type="SAM" id="MobiDB-lite"/>
    </source>
</evidence>
<feature type="compositionally biased region" description="Polar residues" evidence="2">
    <location>
        <begin position="269"/>
        <end position="282"/>
    </location>
</feature>
<dbReference type="SUPFAM" id="SSF54160">
    <property type="entry name" value="Chromo domain-like"/>
    <property type="match status" value="1"/>
</dbReference>
<dbReference type="GO" id="GO:0006338">
    <property type="term" value="P:chromatin remodeling"/>
    <property type="evidence" value="ECO:0007669"/>
    <property type="project" value="UniProtKB-ARBA"/>
</dbReference>
<evidence type="ECO:0000259" key="3">
    <source>
        <dbReference type="PROSITE" id="PS50013"/>
    </source>
</evidence>
<feature type="region of interest" description="Disordered" evidence="2">
    <location>
        <begin position="1233"/>
        <end position="1253"/>
    </location>
</feature>